<dbReference type="PROSITE" id="PS51257">
    <property type="entry name" value="PROKAR_LIPOPROTEIN"/>
    <property type="match status" value="1"/>
</dbReference>
<keyword evidence="3" id="KW-1185">Reference proteome</keyword>
<comment type="caution">
    <text evidence="2">The sequence shown here is derived from an EMBL/GenBank/DDBJ whole genome shotgun (WGS) entry which is preliminary data.</text>
</comment>
<accession>A0A2S7UXL7</accession>
<dbReference type="EMBL" id="MSCH01000003">
    <property type="protein sequence ID" value="PQJ54736.1"/>
    <property type="molecule type" value="Genomic_DNA"/>
</dbReference>
<feature type="signal peptide" evidence="1">
    <location>
        <begin position="1"/>
        <end position="26"/>
    </location>
</feature>
<name>A0A2S7UXL7_9GAMM</name>
<dbReference type="AlphaFoldDB" id="A0A2S7UXL7"/>
<evidence type="ECO:0000313" key="3">
    <source>
        <dbReference type="Proteomes" id="UP000239007"/>
    </source>
</evidence>
<keyword evidence="1" id="KW-0732">Signal</keyword>
<organism evidence="2 3">
    <name type="scientific">Psychrosphaera saromensis</name>
    <dbReference type="NCBI Taxonomy" id="716813"/>
    <lineage>
        <taxon>Bacteria</taxon>
        <taxon>Pseudomonadati</taxon>
        <taxon>Pseudomonadota</taxon>
        <taxon>Gammaproteobacteria</taxon>
        <taxon>Alteromonadales</taxon>
        <taxon>Pseudoalteromonadaceae</taxon>
        <taxon>Psychrosphaera</taxon>
    </lineage>
</organism>
<protein>
    <recommendedName>
        <fullName evidence="4">Cadherin domain-containing protein</fullName>
    </recommendedName>
</protein>
<dbReference type="OrthoDB" id="6994311at2"/>
<evidence type="ECO:0008006" key="4">
    <source>
        <dbReference type="Google" id="ProtNLM"/>
    </source>
</evidence>
<dbReference type="Proteomes" id="UP000239007">
    <property type="component" value="Unassembled WGS sequence"/>
</dbReference>
<gene>
    <name evidence="2" type="ORF">BTO11_14475</name>
</gene>
<sequence length="657" mass="72697">MFKPDLHIAKLILFISVFLLSSCSSDDDDSDSSDQTFSVALSTESFEVEVGEQFEIELTITKDSDVNVSYQLNELPDSGIVVVNSELTLVIYVADETLGNGSFEMLFESDTMSLTKTINYIVIANQDTTTDIDIPTIPAPTGSSDDYTIRFPSDYLTIFENESITFDIKRNYEQNDNIEETFYFNAYNVTGRVSADKSQITLKALDGNEDTYGEVTAVTNALGERHESKMYIIYFNKNRDLTTNESPLIALLDTDITISPYSSTKKVFDIYDPDSDRISYRILSAPNYIGTHINKTSTGFDLTINTIDDIDATDNELVLEVSDAYNTDTYTFSLVETTTTTDTTELSTNTPPDVFIEKNVAISLIKKMDGTETGIVAELAFATLDAEDDNLDVSVSSSNEDYTFRVEAPYIYVSADDLSDLQHDQITITASDEQFDSKLTYHLYISDNYAEFLGGNPNTAPFTDLPTSIDLLEGKTVEIDFTAEDFESHSFELGVYDINGESSASITGTSPDTSSSPITGLFTDLALTIAASSPSVALTTQVTVWLEDIFESRREHVIDVNIYKNSAPTLTLESDDITFDEDENVDLTLTVDDFDEPNLQPTFTYDTSKLNVVYSNGVLTISSEDLTANYTGGIDIYVVDEFGESDTVTISVLVNFI</sequence>
<evidence type="ECO:0000313" key="2">
    <source>
        <dbReference type="EMBL" id="PQJ54736.1"/>
    </source>
</evidence>
<dbReference type="RefSeq" id="WP_105053259.1">
    <property type="nucleotide sequence ID" value="NZ_BMYG01000001.1"/>
</dbReference>
<proteinExistence type="predicted"/>
<evidence type="ECO:0000256" key="1">
    <source>
        <dbReference type="SAM" id="SignalP"/>
    </source>
</evidence>
<feature type="chain" id="PRO_5015437977" description="Cadherin domain-containing protein" evidence="1">
    <location>
        <begin position="27"/>
        <end position="657"/>
    </location>
</feature>
<reference evidence="2 3" key="1">
    <citation type="submission" date="2016-12" db="EMBL/GenBank/DDBJ databases">
        <title>Diversity of luminous bacteria.</title>
        <authorList>
            <person name="Yoshizawa S."/>
            <person name="Kogure K."/>
        </authorList>
    </citation>
    <scope>NUCLEOTIDE SEQUENCE [LARGE SCALE GENOMIC DNA]</scope>
    <source>
        <strain evidence="2 3">SA4-48</strain>
    </source>
</reference>